<dbReference type="OrthoDB" id="2454402at2"/>
<accession>A0A2W0HG13</accession>
<dbReference type="EMBL" id="PDOF01000001">
    <property type="protein sequence ID" value="PYZ98870.1"/>
    <property type="molecule type" value="Genomic_DNA"/>
</dbReference>
<name>A0A2W0HG13_9BACI</name>
<proteinExistence type="predicted"/>
<dbReference type="AlphaFoldDB" id="A0A2W0HG13"/>
<evidence type="ECO:0000256" key="1">
    <source>
        <dbReference type="SAM" id="MobiDB-lite"/>
    </source>
</evidence>
<evidence type="ECO:0000313" key="3">
    <source>
        <dbReference type="Proteomes" id="UP000248066"/>
    </source>
</evidence>
<gene>
    <name evidence="2" type="ORF">CR205_09955</name>
</gene>
<keyword evidence="3" id="KW-1185">Reference proteome</keyword>
<sequence length="60" mass="6819">MCEKKDLENQGRQEAYLDVDRMTNEGLAGGKDHIAFGKRQIEESQDIHEEEAPRSSGKKD</sequence>
<dbReference type="Proteomes" id="UP000248066">
    <property type="component" value="Unassembled WGS sequence"/>
</dbReference>
<evidence type="ECO:0000313" key="2">
    <source>
        <dbReference type="EMBL" id="PYZ98870.1"/>
    </source>
</evidence>
<comment type="caution">
    <text evidence="2">The sequence shown here is derived from an EMBL/GenBank/DDBJ whole genome shotgun (WGS) entry which is preliminary data.</text>
</comment>
<protein>
    <submittedName>
        <fullName evidence="2">Uncharacterized protein</fullName>
    </submittedName>
</protein>
<reference evidence="2 3" key="1">
    <citation type="submission" date="2017-10" db="EMBL/GenBank/DDBJ databases">
        <title>Bacillus sp. nov., a halophilic bacterium isolated from a Yangshapao Lake.</title>
        <authorList>
            <person name="Wang H."/>
        </authorList>
    </citation>
    <scope>NUCLEOTIDE SEQUENCE [LARGE SCALE GENOMIC DNA]</scope>
    <source>
        <strain evidence="2 3">YSP-3</strain>
    </source>
</reference>
<feature type="region of interest" description="Disordered" evidence="1">
    <location>
        <begin position="40"/>
        <end position="60"/>
    </location>
</feature>
<organism evidence="2 3">
    <name type="scientific">Alteribacter lacisalsi</name>
    <dbReference type="NCBI Taxonomy" id="2045244"/>
    <lineage>
        <taxon>Bacteria</taxon>
        <taxon>Bacillati</taxon>
        <taxon>Bacillota</taxon>
        <taxon>Bacilli</taxon>
        <taxon>Bacillales</taxon>
        <taxon>Bacillaceae</taxon>
        <taxon>Alteribacter</taxon>
    </lineage>
</organism>
<dbReference type="RefSeq" id="WP_110519112.1">
    <property type="nucleotide sequence ID" value="NZ_PDOF01000001.1"/>
</dbReference>